<protein>
    <submittedName>
        <fullName evidence="1">Uncharacterized protein</fullName>
    </submittedName>
</protein>
<dbReference type="OrthoDB" id="5565395at2"/>
<proteinExistence type="predicted"/>
<accession>A0A2S5CP25</accession>
<sequence>MHSLYTQELYQALEYARSQDQESGKRTMIQMEIDQPMFFQTVFKTFPSIIAERNEDMANLFMDLCFDVACVYKKVFGAMPKFKDDPTWMERQAGLLDKELKPLMEGRFVNDKRSQKMKEDFFKPKANEIAQNALLQFLNEGVDDLAADTQSDDSTVDLTKTMLFVVVRLFTNLYSKPTLQ</sequence>
<dbReference type="AlphaFoldDB" id="A0A2S5CP25"/>
<dbReference type="RefSeq" id="WP_103974154.1">
    <property type="nucleotide sequence ID" value="NZ_CP022129.1"/>
</dbReference>
<dbReference type="Proteomes" id="UP000237423">
    <property type="component" value="Unassembled WGS sequence"/>
</dbReference>
<organism evidence="1 2">
    <name type="scientific">Methylovulum psychrotolerans</name>
    <dbReference type="NCBI Taxonomy" id="1704499"/>
    <lineage>
        <taxon>Bacteria</taxon>
        <taxon>Pseudomonadati</taxon>
        <taxon>Pseudomonadota</taxon>
        <taxon>Gammaproteobacteria</taxon>
        <taxon>Methylococcales</taxon>
        <taxon>Methylococcaceae</taxon>
        <taxon>Methylovulum</taxon>
    </lineage>
</organism>
<name>A0A2S5CP25_9GAMM</name>
<evidence type="ECO:0000313" key="1">
    <source>
        <dbReference type="EMBL" id="POZ52538.1"/>
    </source>
</evidence>
<gene>
    <name evidence="1" type="ORF">AADEFJLK_02023</name>
</gene>
<comment type="caution">
    <text evidence="1">The sequence shown here is derived from an EMBL/GenBank/DDBJ whole genome shotgun (WGS) entry which is preliminary data.</text>
</comment>
<reference evidence="1 2" key="1">
    <citation type="submission" date="2017-11" db="EMBL/GenBank/DDBJ databases">
        <title>Draft Genome Sequence of Methylobacter psychrotolerans Sph1T, an Obligate Methanotroph from Low-Temperature Environments.</title>
        <authorList>
            <person name="Oshkin I.Y."/>
            <person name="Miroshnikov K."/>
            <person name="Belova S.E."/>
            <person name="Korzhenkov A."/>
            <person name="Toshchakov S.V."/>
            <person name="Dedysh S.N."/>
        </authorList>
    </citation>
    <scope>NUCLEOTIDE SEQUENCE [LARGE SCALE GENOMIC DNA]</scope>
    <source>
        <strain evidence="1 2">Sph1</strain>
    </source>
</reference>
<dbReference type="EMBL" id="PGFZ01000003">
    <property type="protein sequence ID" value="POZ52538.1"/>
    <property type="molecule type" value="Genomic_DNA"/>
</dbReference>
<evidence type="ECO:0000313" key="2">
    <source>
        <dbReference type="Proteomes" id="UP000237423"/>
    </source>
</evidence>